<sequence length="141" mass="16012">MAVYDDKGGYPTHKDIWQDQEGNIVICPSTTRLWAGFGSPRRQLEFAYKYRDQVKADDNNPLIRSFLVDSKVVISMLDNSVPERFSANAFDINVDKAKSPNQFGLREQSTELLRQNVLSGSLVTYYMDDKSLINVKNTRGA</sequence>
<keyword evidence="2" id="KW-1185">Reference proteome</keyword>
<gene>
    <name evidence="1" type="ORF">ACJMK2_019311</name>
</gene>
<evidence type="ECO:0000313" key="2">
    <source>
        <dbReference type="Proteomes" id="UP001634394"/>
    </source>
</evidence>
<comment type="caution">
    <text evidence="1">The sequence shown here is derived from an EMBL/GenBank/DDBJ whole genome shotgun (WGS) entry which is preliminary data.</text>
</comment>
<evidence type="ECO:0000313" key="1">
    <source>
        <dbReference type="EMBL" id="KAL3848454.1"/>
    </source>
</evidence>
<dbReference type="Proteomes" id="UP001634394">
    <property type="component" value="Unassembled WGS sequence"/>
</dbReference>
<reference evidence="1 2" key="1">
    <citation type="submission" date="2024-11" db="EMBL/GenBank/DDBJ databases">
        <title>Chromosome-level genome assembly of the freshwater bivalve Anodonta woodiana.</title>
        <authorList>
            <person name="Chen X."/>
        </authorList>
    </citation>
    <scope>NUCLEOTIDE SEQUENCE [LARGE SCALE GENOMIC DNA]</scope>
    <source>
        <strain evidence="1">MN2024</strain>
        <tissue evidence="1">Gills</tissue>
    </source>
</reference>
<protein>
    <submittedName>
        <fullName evidence="1">Uncharacterized protein</fullName>
    </submittedName>
</protein>
<organism evidence="1 2">
    <name type="scientific">Sinanodonta woodiana</name>
    <name type="common">Chinese pond mussel</name>
    <name type="synonym">Anodonta woodiana</name>
    <dbReference type="NCBI Taxonomy" id="1069815"/>
    <lineage>
        <taxon>Eukaryota</taxon>
        <taxon>Metazoa</taxon>
        <taxon>Spiralia</taxon>
        <taxon>Lophotrochozoa</taxon>
        <taxon>Mollusca</taxon>
        <taxon>Bivalvia</taxon>
        <taxon>Autobranchia</taxon>
        <taxon>Heteroconchia</taxon>
        <taxon>Palaeoheterodonta</taxon>
        <taxon>Unionida</taxon>
        <taxon>Unionoidea</taxon>
        <taxon>Unionidae</taxon>
        <taxon>Unioninae</taxon>
        <taxon>Sinanodonta</taxon>
    </lineage>
</organism>
<name>A0ABD3UG02_SINWO</name>
<dbReference type="AlphaFoldDB" id="A0ABD3UG02"/>
<proteinExistence type="predicted"/>
<dbReference type="EMBL" id="JBJQND010000016">
    <property type="protein sequence ID" value="KAL3848454.1"/>
    <property type="molecule type" value="Genomic_DNA"/>
</dbReference>
<accession>A0ABD3UG02</accession>